<dbReference type="Proteomes" id="UP000829476">
    <property type="component" value="Chromosome"/>
</dbReference>
<organism evidence="1 2">
    <name type="scientific">Zhouia spongiae</name>
    <dbReference type="NCBI Taxonomy" id="2202721"/>
    <lineage>
        <taxon>Bacteria</taxon>
        <taxon>Pseudomonadati</taxon>
        <taxon>Bacteroidota</taxon>
        <taxon>Flavobacteriia</taxon>
        <taxon>Flavobacteriales</taxon>
        <taxon>Flavobacteriaceae</taxon>
        <taxon>Zhouia</taxon>
    </lineage>
</organism>
<dbReference type="RefSeq" id="WP_242938247.1">
    <property type="nucleotide sequence ID" value="NZ_CP094326.1"/>
</dbReference>
<proteinExistence type="predicted"/>
<protein>
    <submittedName>
        <fullName evidence="1">YebY family protein</fullName>
    </submittedName>
</protein>
<dbReference type="Pfam" id="PF10709">
    <property type="entry name" value="DUF2511"/>
    <property type="match status" value="1"/>
</dbReference>
<evidence type="ECO:0000313" key="1">
    <source>
        <dbReference type="EMBL" id="UNY99878.1"/>
    </source>
</evidence>
<dbReference type="EMBL" id="CP094326">
    <property type="protein sequence ID" value="UNY99878.1"/>
    <property type="molecule type" value="Genomic_DNA"/>
</dbReference>
<evidence type="ECO:0000313" key="2">
    <source>
        <dbReference type="Proteomes" id="UP000829476"/>
    </source>
</evidence>
<dbReference type="InterPro" id="IPR019648">
    <property type="entry name" value="YebY"/>
</dbReference>
<reference evidence="1 2" key="1">
    <citation type="journal article" date="2018" name="Int. J. Syst. Evol. Microbiol.">
        <title>Zhouia spongiae sp. nov., isolated from a marine sponge.</title>
        <authorList>
            <person name="Zhuang L."/>
            <person name="Lin B."/>
            <person name="Qin F."/>
            <person name="Luo L."/>
        </authorList>
    </citation>
    <scope>NUCLEOTIDE SEQUENCE [LARGE SCALE GENOMIC DNA]</scope>
    <source>
        <strain evidence="1 2">HN-Y44</strain>
    </source>
</reference>
<name>A0ABY3YQ82_9FLAO</name>
<accession>A0ABY3YQ82</accession>
<gene>
    <name evidence="1" type="ORF">MQE36_05895</name>
</gene>
<sequence>MTDSALKDIYLHDELTASIKLIRLGFGELQNLDMANDFYHLPFQLLSSGLERLMKCHICLGYHEINNEYPDSKSLKKCGGRNGHDLLELKKNILSDYFKSSEIPVLIEDKEFISNDNDLEKLIYLLSEFGKYSRYHNLDIVTSATKPSIDVKKLWSEYETNIVLSDKSLLSKLSDFEYQQEVNDFITQSIIKKLELFVRGISRQFTLGRLGKKAQQFSPVYYDFIMLTDSQIGITDYRKETTRFKKKETKIHKRTFADKINRNTNSAYRHKKISKSEYNGDWPFYAEEVIIECRQKHWCVVEIEGYDYALNGAAQGRFNLTSVHDAGMAIIGKSIGDFIDMTLKLGAE</sequence>
<keyword evidence="2" id="KW-1185">Reference proteome</keyword>